<comment type="similarity">
    <text evidence="1">Belongs to the FlgD family.</text>
</comment>
<keyword evidence="3" id="KW-0175">Coiled coil</keyword>
<dbReference type="RefSeq" id="WP_084601871.1">
    <property type="nucleotide sequence ID" value="NZ_FQXH01000005.1"/>
</dbReference>
<dbReference type="InterPro" id="IPR005648">
    <property type="entry name" value="FlgD"/>
</dbReference>
<dbReference type="Proteomes" id="UP000242520">
    <property type="component" value="Unassembled WGS sequence"/>
</dbReference>
<organism evidence="4 5">
    <name type="scientific">Tepidibacter thalassicus DSM 15285</name>
    <dbReference type="NCBI Taxonomy" id="1123350"/>
    <lineage>
        <taxon>Bacteria</taxon>
        <taxon>Bacillati</taxon>
        <taxon>Bacillota</taxon>
        <taxon>Clostridia</taxon>
        <taxon>Peptostreptococcales</taxon>
        <taxon>Peptostreptococcaceae</taxon>
        <taxon>Tepidibacter</taxon>
    </lineage>
</organism>
<keyword evidence="4" id="KW-0969">Cilium</keyword>
<feature type="coiled-coil region" evidence="3">
    <location>
        <begin position="111"/>
        <end position="145"/>
    </location>
</feature>
<evidence type="ECO:0000313" key="4">
    <source>
        <dbReference type="EMBL" id="SHG92661.1"/>
    </source>
</evidence>
<accession>A0A1M5NSY0</accession>
<dbReference type="STRING" id="1123350.SAMN02744040_00206"/>
<keyword evidence="4" id="KW-0966">Cell projection</keyword>
<reference evidence="5" key="1">
    <citation type="submission" date="2016-11" db="EMBL/GenBank/DDBJ databases">
        <authorList>
            <person name="Varghese N."/>
            <person name="Submissions S."/>
        </authorList>
    </citation>
    <scope>NUCLEOTIDE SEQUENCE [LARGE SCALE GENOMIC DNA]</scope>
    <source>
        <strain evidence="5">DSM 15285</strain>
    </source>
</reference>
<name>A0A1M5NSY0_9FIRM</name>
<dbReference type="Pfam" id="PF03963">
    <property type="entry name" value="FlgD"/>
    <property type="match status" value="1"/>
</dbReference>
<keyword evidence="5" id="KW-1185">Reference proteome</keyword>
<evidence type="ECO:0000313" key="5">
    <source>
        <dbReference type="Proteomes" id="UP000242520"/>
    </source>
</evidence>
<evidence type="ECO:0000256" key="1">
    <source>
        <dbReference type="ARBA" id="ARBA00010577"/>
    </source>
</evidence>
<dbReference type="EMBL" id="FQXH01000005">
    <property type="protein sequence ID" value="SHG92661.1"/>
    <property type="molecule type" value="Genomic_DNA"/>
</dbReference>
<gene>
    <name evidence="4" type="ORF">SAMN02744040_00206</name>
</gene>
<protein>
    <submittedName>
        <fullName evidence="4">Flagellar basal-body rod modification protein FlgD</fullName>
    </submittedName>
</protein>
<dbReference type="GO" id="GO:0044781">
    <property type="term" value="P:bacterial-type flagellum organization"/>
    <property type="evidence" value="ECO:0007669"/>
    <property type="project" value="UniProtKB-KW"/>
</dbReference>
<keyword evidence="2" id="KW-1005">Bacterial flagellum biogenesis</keyword>
<evidence type="ECO:0000256" key="3">
    <source>
        <dbReference type="SAM" id="Coils"/>
    </source>
</evidence>
<sequence length="159" mass="18253">MNIAGVLPDKFTKYTASGEIVEKKDENKINEKKNTDNKNINSDKLTKSLRNQLGKNDFLKLLTTQLKYQDPLNPMEDKEFISQMAQFSSLEQMQNLNTSFQDVAKGMVSLNNNFVVANKNLEEQIDELISEIKSLKEEFKNNDETDSVDKDNENKIELV</sequence>
<proteinExistence type="inferred from homology"/>
<evidence type="ECO:0000256" key="2">
    <source>
        <dbReference type="ARBA" id="ARBA00022795"/>
    </source>
</evidence>
<dbReference type="OrthoDB" id="1752746at2"/>
<dbReference type="AlphaFoldDB" id="A0A1M5NSY0"/>
<keyword evidence="4" id="KW-0282">Flagellum</keyword>